<reference evidence="1 2" key="1">
    <citation type="submission" date="2011-05" db="EMBL/GenBank/DDBJ databases">
        <authorList>
            <person name="Muzny D."/>
            <person name="Qin X."/>
            <person name="Deng J."/>
            <person name="Jiang H."/>
            <person name="Liu Y."/>
            <person name="Qu J."/>
            <person name="Song X.-Z."/>
            <person name="Zhang L."/>
            <person name="Thornton R."/>
            <person name="Coyle M."/>
            <person name="Francisco L."/>
            <person name="Jackson L."/>
            <person name="Javaid M."/>
            <person name="Korchina V."/>
            <person name="Kovar C."/>
            <person name="Mata R."/>
            <person name="Mathew T."/>
            <person name="Ngo R."/>
            <person name="Nguyen L."/>
            <person name="Nguyen N."/>
            <person name="Okwuonu G."/>
            <person name="Ongeri F."/>
            <person name="Pham C."/>
            <person name="Simmons D."/>
            <person name="Wilczek-Boney K."/>
            <person name="Hale W."/>
            <person name="Jakkamsetti A."/>
            <person name="Pham P."/>
            <person name="Ruth R."/>
            <person name="San Lucas F."/>
            <person name="Warren J."/>
            <person name="Zhang J."/>
            <person name="Zhao Z."/>
            <person name="Zhou C."/>
            <person name="Zhu D."/>
            <person name="Lee S."/>
            <person name="Bess C."/>
            <person name="Blankenburg K."/>
            <person name="Forbes L."/>
            <person name="Fu Q."/>
            <person name="Gubbala S."/>
            <person name="Hirani K."/>
            <person name="Jayaseelan J.C."/>
            <person name="Lara F."/>
            <person name="Munidasa M."/>
            <person name="Palculict T."/>
            <person name="Patil S."/>
            <person name="Pu L.-L."/>
            <person name="Saada N."/>
            <person name="Tang L."/>
            <person name="Weissenberger G."/>
            <person name="Zhu Y."/>
            <person name="Hemphill L."/>
            <person name="Shang Y."/>
            <person name="Youmans B."/>
            <person name="Ayvaz T."/>
            <person name="Ross M."/>
            <person name="Santibanez J."/>
            <person name="Aqrawi P."/>
            <person name="Gross S."/>
            <person name="Joshi V."/>
            <person name="Fowler G."/>
            <person name="Nazareth L."/>
            <person name="Reid J."/>
            <person name="Worley K."/>
            <person name="Petrosino J."/>
            <person name="Highlander S."/>
            <person name="Gibbs R."/>
        </authorList>
    </citation>
    <scope>NUCLEOTIDE SEQUENCE [LARGE SCALE GENOMIC DNA]</scope>
    <source>
        <strain evidence="1 2">871</strain>
    </source>
</reference>
<name>G4CG63_9NEIS</name>
<dbReference type="Proteomes" id="UP000003019">
    <property type="component" value="Unassembled WGS sequence"/>
</dbReference>
<evidence type="ECO:0000313" key="1">
    <source>
        <dbReference type="EMBL" id="EGY53111.1"/>
    </source>
</evidence>
<comment type="caution">
    <text evidence="1">The sequence shown here is derived from an EMBL/GenBank/DDBJ whole genome shotgun (WGS) entry which is preliminary data.</text>
</comment>
<accession>G4CG63</accession>
<evidence type="ECO:0008006" key="3">
    <source>
        <dbReference type="Google" id="ProtNLM"/>
    </source>
</evidence>
<gene>
    <name evidence="1" type="ORF">HMPREF9371_0602</name>
</gene>
<dbReference type="STRING" id="1032488.HMPREF9371_0602"/>
<evidence type="ECO:0000313" key="2">
    <source>
        <dbReference type="Proteomes" id="UP000003019"/>
    </source>
</evidence>
<dbReference type="RefSeq" id="WP_009118296.1">
    <property type="nucleotide sequence ID" value="NZ_JH164926.1"/>
</dbReference>
<dbReference type="SUPFAM" id="SSF52540">
    <property type="entry name" value="P-loop containing nucleoside triphosphate hydrolases"/>
    <property type="match status" value="1"/>
</dbReference>
<sequence length="228" mass="25451">MAIVTMILGESGTGKSASLRNLKPDNTLLIQAISKPLPFRAAGWKVLDKDGGNIFPCDDSDRIIKAMQRSSRDIIVIDDFQYLMANEFMRGVTDEAKGNEAFQKFNRIARHAWDILDQAAKLPDHKRVYILGHTQTDDSGKTRIKTVGKLLDEKITLEGMVTTVLRTQAINGNYLFQTHNNGNDTCKSPMGMFEPDLIENDLAAVDAVICDYYGQQPQPSNEKETENV</sequence>
<proteinExistence type="predicted"/>
<organism evidence="1 2">
    <name type="scientific">Neisseria shayeganii 871</name>
    <dbReference type="NCBI Taxonomy" id="1032488"/>
    <lineage>
        <taxon>Bacteria</taxon>
        <taxon>Pseudomonadati</taxon>
        <taxon>Pseudomonadota</taxon>
        <taxon>Betaproteobacteria</taxon>
        <taxon>Neisseriales</taxon>
        <taxon>Neisseriaceae</taxon>
        <taxon>Neisseria</taxon>
    </lineage>
</organism>
<dbReference type="AlphaFoldDB" id="G4CG63"/>
<dbReference type="EMBL" id="AGAY01000022">
    <property type="protein sequence ID" value="EGY53111.1"/>
    <property type="molecule type" value="Genomic_DNA"/>
</dbReference>
<dbReference type="PATRIC" id="fig|1032488.3.peg.550"/>
<dbReference type="InterPro" id="IPR027417">
    <property type="entry name" value="P-loop_NTPase"/>
</dbReference>
<keyword evidence="2" id="KW-1185">Reference proteome</keyword>
<dbReference type="OrthoDB" id="8606643at2"/>
<dbReference type="HOGENOM" id="CLU_109302_0_0_4"/>
<protein>
    <recommendedName>
        <fullName evidence="3">ATP-binding protein</fullName>
    </recommendedName>
</protein>